<name>A0A1V4KMW6_PATFA</name>
<dbReference type="Proteomes" id="UP000190648">
    <property type="component" value="Unassembled WGS sequence"/>
</dbReference>
<dbReference type="EMBL" id="LSYS01002736">
    <property type="protein sequence ID" value="OPJ85753.1"/>
    <property type="molecule type" value="Genomic_DNA"/>
</dbReference>
<proteinExistence type="predicted"/>
<reference evidence="1 2" key="1">
    <citation type="submission" date="2016-02" db="EMBL/GenBank/DDBJ databases">
        <title>Band-tailed pigeon sequencing and assembly.</title>
        <authorList>
            <person name="Soares A.E."/>
            <person name="Novak B.J."/>
            <person name="Rice E.S."/>
            <person name="O'Connell B."/>
            <person name="Chang D."/>
            <person name="Weber S."/>
            <person name="Shapiro B."/>
        </authorList>
    </citation>
    <scope>NUCLEOTIDE SEQUENCE [LARGE SCALE GENOMIC DNA]</scope>
    <source>
        <strain evidence="1">BTP2013</strain>
        <tissue evidence="1">Blood</tissue>
    </source>
</reference>
<organism evidence="1 2">
    <name type="scientific">Patagioenas fasciata monilis</name>
    <dbReference type="NCBI Taxonomy" id="372326"/>
    <lineage>
        <taxon>Eukaryota</taxon>
        <taxon>Metazoa</taxon>
        <taxon>Chordata</taxon>
        <taxon>Craniata</taxon>
        <taxon>Vertebrata</taxon>
        <taxon>Euteleostomi</taxon>
        <taxon>Archelosauria</taxon>
        <taxon>Archosauria</taxon>
        <taxon>Dinosauria</taxon>
        <taxon>Saurischia</taxon>
        <taxon>Theropoda</taxon>
        <taxon>Coelurosauria</taxon>
        <taxon>Aves</taxon>
        <taxon>Neognathae</taxon>
        <taxon>Neoaves</taxon>
        <taxon>Columbimorphae</taxon>
        <taxon>Columbiformes</taxon>
        <taxon>Columbidae</taxon>
        <taxon>Patagioenas</taxon>
    </lineage>
</organism>
<accession>A0A1V4KMW6</accession>
<dbReference type="AlphaFoldDB" id="A0A1V4KMW6"/>
<gene>
    <name evidence="1" type="ORF">AV530_013875</name>
</gene>
<sequence length="87" mass="9515">MFIGSLSRSSSGTQPLLRSRSDWIQCLPGAALQQPGPRSLIYRDTELANQMHTTCPAVLPPSSAFLQHVLCPPSSPQVSTHCIWMSH</sequence>
<dbReference type="OrthoDB" id="10568126at2759"/>
<comment type="caution">
    <text evidence="1">The sequence shown here is derived from an EMBL/GenBank/DDBJ whole genome shotgun (WGS) entry which is preliminary data.</text>
</comment>
<evidence type="ECO:0000313" key="2">
    <source>
        <dbReference type="Proteomes" id="UP000190648"/>
    </source>
</evidence>
<protein>
    <submittedName>
        <fullName evidence="1">Uncharacterized protein</fullName>
    </submittedName>
</protein>
<evidence type="ECO:0000313" key="1">
    <source>
        <dbReference type="EMBL" id="OPJ85753.1"/>
    </source>
</evidence>
<keyword evidence="2" id="KW-1185">Reference proteome</keyword>